<evidence type="ECO:0000313" key="1">
    <source>
        <dbReference type="EMBL" id="VAW67002.1"/>
    </source>
</evidence>
<accession>A0A3B0XV05</accession>
<dbReference type="NCBIfam" id="NF003501">
    <property type="entry name" value="PRK05170.1-5"/>
    <property type="match status" value="1"/>
</dbReference>
<proteinExistence type="predicted"/>
<dbReference type="PANTHER" id="PTHR37421">
    <property type="entry name" value="UPF0260 PROTEIN YCGN"/>
    <property type="match status" value="1"/>
</dbReference>
<organism evidence="1">
    <name type="scientific">hydrothermal vent metagenome</name>
    <dbReference type="NCBI Taxonomy" id="652676"/>
    <lineage>
        <taxon>unclassified sequences</taxon>
        <taxon>metagenomes</taxon>
        <taxon>ecological metagenomes</taxon>
    </lineage>
</organism>
<dbReference type="InterPro" id="IPR005358">
    <property type="entry name" value="Puta_zinc/iron-chelating_dom"/>
</dbReference>
<sequence length="158" mass="18289">MSDTEHIKSAIKPAAFWETQSLEQMTDPQWESLCDGCGRCCLLKLQDIETDETFYTRVSCRLLDIEHCRCTDYKNRAKRVPACLDIRKMTQQEHRWLPESCAYRRLSMGQELPHWHPLITGDPDSVKNAGFRASAFCVSEAHIHPEQLEEHIIILSVD</sequence>
<dbReference type="AlphaFoldDB" id="A0A3B0XV05"/>
<dbReference type="NCBIfam" id="NF003507">
    <property type="entry name" value="PRK05170.2-5"/>
    <property type="match status" value="1"/>
</dbReference>
<dbReference type="InterPro" id="IPR008228">
    <property type="entry name" value="UCP006173"/>
</dbReference>
<dbReference type="Pfam" id="PF03692">
    <property type="entry name" value="CxxCxxCC"/>
    <property type="match status" value="1"/>
</dbReference>
<gene>
    <name evidence="1" type="ORF">MNBD_GAMMA10-2131</name>
</gene>
<protein>
    <submittedName>
        <fullName evidence="1">UPF0260 protein YcgN</fullName>
    </submittedName>
</protein>
<dbReference type="PIRSF" id="PIRSF006173">
    <property type="entry name" value="UCP006173"/>
    <property type="match status" value="1"/>
</dbReference>
<dbReference type="EMBL" id="UOFJ01000247">
    <property type="protein sequence ID" value="VAW67002.1"/>
    <property type="molecule type" value="Genomic_DNA"/>
</dbReference>
<name>A0A3B0XV05_9ZZZZ</name>
<reference evidence="1" key="1">
    <citation type="submission" date="2018-06" db="EMBL/GenBank/DDBJ databases">
        <authorList>
            <person name="Zhirakovskaya E."/>
        </authorList>
    </citation>
    <scope>NUCLEOTIDE SEQUENCE</scope>
</reference>
<dbReference type="PANTHER" id="PTHR37421:SF1">
    <property type="entry name" value="UPF0260 PROTEIN YCGN"/>
    <property type="match status" value="1"/>
</dbReference>